<keyword evidence="2" id="KW-1185">Reference proteome</keyword>
<comment type="caution">
    <text evidence="1">The sequence shown here is derived from an EMBL/GenBank/DDBJ whole genome shotgun (WGS) entry which is preliminary data.</text>
</comment>
<accession>A0ABM8W1P0</accession>
<evidence type="ECO:0000313" key="1">
    <source>
        <dbReference type="EMBL" id="CAG8502014.1"/>
    </source>
</evidence>
<protein>
    <submittedName>
        <fullName evidence="1">9691_t:CDS:1</fullName>
    </submittedName>
</protein>
<proteinExistence type="predicted"/>
<reference evidence="1 2" key="1">
    <citation type="submission" date="2021-06" db="EMBL/GenBank/DDBJ databases">
        <authorList>
            <person name="Kallberg Y."/>
            <person name="Tangrot J."/>
            <person name="Rosling A."/>
        </authorList>
    </citation>
    <scope>NUCLEOTIDE SEQUENCE [LARGE SCALE GENOMIC DNA]</scope>
    <source>
        <strain evidence="1 2">120-4 pot B 10/14</strain>
    </source>
</reference>
<dbReference type="Proteomes" id="UP000789901">
    <property type="component" value="Unassembled WGS sequence"/>
</dbReference>
<evidence type="ECO:0000313" key="2">
    <source>
        <dbReference type="Proteomes" id="UP000789901"/>
    </source>
</evidence>
<gene>
    <name evidence="1" type="ORF">GMARGA_LOCUS2249</name>
</gene>
<dbReference type="EMBL" id="CAJVQB010000685">
    <property type="protein sequence ID" value="CAG8502014.1"/>
    <property type="molecule type" value="Genomic_DNA"/>
</dbReference>
<name>A0ABM8W1P0_GIGMA</name>
<feature type="non-terminal residue" evidence="1">
    <location>
        <position position="163"/>
    </location>
</feature>
<organism evidence="1 2">
    <name type="scientific">Gigaspora margarita</name>
    <dbReference type="NCBI Taxonomy" id="4874"/>
    <lineage>
        <taxon>Eukaryota</taxon>
        <taxon>Fungi</taxon>
        <taxon>Fungi incertae sedis</taxon>
        <taxon>Mucoromycota</taxon>
        <taxon>Glomeromycotina</taxon>
        <taxon>Glomeromycetes</taxon>
        <taxon>Diversisporales</taxon>
        <taxon>Gigasporaceae</taxon>
        <taxon>Gigaspora</taxon>
    </lineage>
</organism>
<sequence>MLDSSNGIDLDLYQVGSISSNYSSKSNVLYKDFYSKIQYEEYLHDELYETFISSELSDSSSENETNDCNINSQHKYSFYFKVYDAFNSFEVIGKKLDKYAIERGFAVRKGRTHKCENGSVWNAIGTTIRCSLIDDDSIHNHSMDPNIKNNAPRYYRLIGVINK</sequence>